<comment type="caution">
    <text evidence="12">The sequence shown here is derived from an EMBL/GenBank/DDBJ whole genome shotgun (WGS) entry which is preliminary data.</text>
</comment>
<dbReference type="PROSITE" id="PS50884">
    <property type="entry name" value="ZF_DOF_2"/>
    <property type="match status" value="1"/>
</dbReference>
<reference evidence="14 15" key="1">
    <citation type="journal article" date="2020" name="bioRxiv">
        <title>Sequence and annotation of 42 cannabis genomes reveals extensive copy number variation in cannabinoid synthesis and pathogen resistance genes.</title>
        <authorList>
            <person name="Mckernan K.J."/>
            <person name="Helbert Y."/>
            <person name="Kane L.T."/>
            <person name="Ebling H."/>
            <person name="Zhang L."/>
            <person name="Liu B."/>
            <person name="Eaton Z."/>
            <person name="Mclaughlin S."/>
            <person name="Kingan S."/>
            <person name="Baybayan P."/>
            <person name="Concepcion G."/>
            <person name="Jordan M."/>
            <person name="Riva A."/>
            <person name="Barbazuk W."/>
            <person name="Harkins T."/>
        </authorList>
    </citation>
    <scope>NUCLEOTIDE SEQUENCE [LARGE SCALE GENOMIC DNA]</scope>
    <source>
        <strain evidence="14 15">cv. Jamaican Lion 4</strain>
        <strain evidence="13">Father</strain>
        <strain evidence="12">Mother</strain>
        <tissue evidence="12">Leaf</tissue>
    </source>
</reference>
<evidence type="ECO:0000256" key="5">
    <source>
        <dbReference type="ARBA" id="ARBA00023125"/>
    </source>
</evidence>
<proteinExistence type="predicted"/>
<dbReference type="Proteomes" id="UP000583929">
    <property type="component" value="Unassembled WGS sequence"/>
</dbReference>
<dbReference type="Pfam" id="PF02701">
    <property type="entry name" value="Zn_ribbon_Dof"/>
    <property type="match status" value="1"/>
</dbReference>
<organism evidence="12 14">
    <name type="scientific">Cannabis sativa</name>
    <name type="common">Hemp</name>
    <name type="synonym">Marijuana</name>
    <dbReference type="NCBI Taxonomy" id="3483"/>
    <lineage>
        <taxon>Eukaryota</taxon>
        <taxon>Viridiplantae</taxon>
        <taxon>Streptophyta</taxon>
        <taxon>Embryophyta</taxon>
        <taxon>Tracheophyta</taxon>
        <taxon>Spermatophyta</taxon>
        <taxon>Magnoliopsida</taxon>
        <taxon>eudicotyledons</taxon>
        <taxon>Gunneridae</taxon>
        <taxon>Pentapetalae</taxon>
        <taxon>rosids</taxon>
        <taxon>fabids</taxon>
        <taxon>Rosales</taxon>
        <taxon>Cannabaceae</taxon>
        <taxon>Cannabis</taxon>
    </lineage>
</organism>
<name>A0A7J6GNL7_CANSA</name>
<keyword evidence="7 8" id="KW-0539">Nucleus</keyword>
<evidence type="ECO:0000256" key="6">
    <source>
        <dbReference type="ARBA" id="ARBA00023163"/>
    </source>
</evidence>
<dbReference type="Proteomes" id="UP000525078">
    <property type="component" value="Unassembled WGS sequence"/>
</dbReference>
<dbReference type="PANTHER" id="PTHR31992:SF301">
    <property type="entry name" value="DOF ZINC FINGER PROTEIN DOF3.7"/>
    <property type="match status" value="1"/>
</dbReference>
<evidence type="ECO:0000256" key="7">
    <source>
        <dbReference type="ARBA" id="ARBA00023242"/>
    </source>
</evidence>
<feature type="region of interest" description="Disordered" evidence="10">
    <location>
        <begin position="1"/>
        <end position="54"/>
    </location>
</feature>
<dbReference type="GO" id="GO:0003700">
    <property type="term" value="F:DNA-binding transcription factor activity"/>
    <property type="evidence" value="ECO:0007669"/>
    <property type="project" value="UniProtKB-UniRule"/>
</dbReference>
<dbReference type="PROSITE" id="PS01361">
    <property type="entry name" value="ZF_DOF_1"/>
    <property type="match status" value="1"/>
</dbReference>
<comment type="subcellular location">
    <subcellularLocation>
        <location evidence="8 9">Nucleus</location>
    </subcellularLocation>
</comment>
<keyword evidence="1 9" id="KW-0479">Metal-binding</keyword>
<dbReference type="GO" id="GO:0005634">
    <property type="term" value="C:nucleus"/>
    <property type="evidence" value="ECO:0007669"/>
    <property type="project" value="UniProtKB-SubCell"/>
</dbReference>
<feature type="compositionally biased region" description="Low complexity" evidence="10">
    <location>
        <begin position="108"/>
        <end position="122"/>
    </location>
</feature>
<evidence type="ECO:0000256" key="1">
    <source>
        <dbReference type="ARBA" id="ARBA00022723"/>
    </source>
</evidence>
<dbReference type="GO" id="GO:0003677">
    <property type="term" value="F:DNA binding"/>
    <property type="evidence" value="ECO:0007669"/>
    <property type="project" value="UniProtKB-UniRule"/>
</dbReference>
<evidence type="ECO:0000256" key="8">
    <source>
        <dbReference type="PROSITE-ProRule" id="PRU00071"/>
    </source>
</evidence>
<dbReference type="GO" id="GO:0008270">
    <property type="term" value="F:zinc ion binding"/>
    <property type="evidence" value="ECO:0007669"/>
    <property type="project" value="UniProtKB-KW"/>
</dbReference>
<evidence type="ECO:0000313" key="15">
    <source>
        <dbReference type="Proteomes" id="UP000583929"/>
    </source>
</evidence>
<sequence length="323" mass="35255">MDTTAQWQHEESGFVGMGELMGSNMNNNNNKNSNIDNGSSGDQKRSRPQEQLNCPRCNSTNTKFCYYNNYSLTQPRYFCKTCRRYWTEGGTLRNVPVGGGSRKNKKPSTTNTTNTTTSNNINNDHMMMINTATINLTPQNLMLSSSYNNSNNNNHHDQAGTGQDLNLGFQSNKVHPPPSSLGVNGSSTRQLLMYPSGFPFQDHEYKSSNNLGFCGSSSNNVLDHHGLGLGNRYSTTTTTGHSYNGMVQDHDQNHENNGGTILFPFGDLKQTVSSNGTTAADEVNIIHDHHHHHHHQIKGQGNPTGYWTGLLGGGGGGGGGGSW</sequence>
<feature type="domain" description="Dof-type" evidence="11">
    <location>
        <begin position="52"/>
        <end position="106"/>
    </location>
</feature>
<keyword evidence="15" id="KW-1185">Reference proteome</keyword>
<dbReference type="AlphaFoldDB" id="A0A7J6GNL7"/>
<evidence type="ECO:0000313" key="14">
    <source>
        <dbReference type="Proteomes" id="UP000525078"/>
    </source>
</evidence>
<protein>
    <recommendedName>
        <fullName evidence="9">Dof zinc finger protein</fullName>
    </recommendedName>
</protein>
<feature type="compositionally biased region" description="Low complexity" evidence="10">
    <location>
        <begin position="17"/>
        <end position="41"/>
    </location>
</feature>
<keyword evidence="2 8" id="KW-0863">Zinc-finger</keyword>
<dbReference type="EMBL" id="JAATIP010000047">
    <property type="protein sequence ID" value="KAF4384525.1"/>
    <property type="molecule type" value="Genomic_DNA"/>
</dbReference>
<evidence type="ECO:0000256" key="2">
    <source>
        <dbReference type="ARBA" id="ARBA00022771"/>
    </source>
</evidence>
<dbReference type="EMBL" id="JAATIQ010000013">
    <property type="protein sequence ID" value="KAF4400975.1"/>
    <property type="molecule type" value="Genomic_DNA"/>
</dbReference>
<keyword evidence="4 9" id="KW-0805">Transcription regulation</keyword>
<evidence type="ECO:0000256" key="9">
    <source>
        <dbReference type="RuleBase" id="RU369094"/>
    </source>
</evidence>
<dbReference type="InterPro" id="IPR045174">
    <property type="entry name" value="Dof"/>
</dbReference>
<evidence type="ECO:0000256" key="10">
    <source>
        <dbReference type="SAM" id="MobiDB-lite"/>
    </source>
</evidence>
<feature type="region of interest" description="Disordered" evidence="10">
    <location>
        <begin position="95"/>
        <end position="122"/>
    </location>
</feature>
<keyword evidence="6 9" id="KW-0804">Transcription</keyword>
<keyword evidence="3 9" id="KW-0862">Zinc</keyword>
<evidence type="ECO:0000313" key="13">
    <source>
        <dbReference type="EMBL" id="KAF4400975.1"/>
    </source>
</evidence>
<evidence type="ECO:0000313" key="12">
    <source>
        <dbReference type="EMBL" id="KAF4384525.1"/>
    </source>
</evidence>
<dbReference type="InterPro" id="IPR003851">
    <property type="entry name" value="Znf_Dof"/>
</dbReference>
<dbReference type="PANTHER" id="PTHR31992">
    <property type="entry name" value="DOF ZINC FINGER PROTEIN DOF1.4-RELATED"/>
    <property type="match status" value="1"/>
</dbReference>
<evidence type="ECO:0000256" key="3">
    <source>
        <dbReference type="ARBA" id="ARBA00022833"/>
    </source>
</evidence>
<gene>
    <name evidence="12" type="ORF">F8388_003832</name>
    <name evidence="13" type="ORF">G4B88_013816</name>
</gene>
<comment type="function">
    <text evidence="9">Transcription factor that binds specifically to a 5'-AA[AG]G-3' consensus core sequence.</text>
</comment>
<evidence type="ECO:0000256" key="4">
    <source>
        <dbReference type="ARBA" id="ARBA00023015"/>
    </source>
</evidence>
<keyword evidence="5 8" id="KW-0238">DNA-binding</keyword>
<evidence type="ECO:0000259" key="11">
    <source>
        <dbReference type="PROSITE" id="PS50884"/>
    </source>
</evidence>
<accession>A0A7J6GNL7</accession>